<feature type="domain" description="Response regulatory" evidence="7">
    <location>
        <begin position="9"/>
        <end position="123"/>
    </location>
</feature>
<keyword evidence="5" id="KW-0597">Phosphoprotein</keyword>
<sequence>MKNDPEIKEILLVDDEEDIREVLAITLQDLGYRVTLAENGQKAMELFKNHGFPIVLTDIKMPVMDGIQLLKKIKAIAPETEIIMITGHGDMDLAIESFRNQAVEFITKPVDVKSLEVAIDRAKQKIVLKKQLFDYTHNLERMVQQKSEALKAVHRESTGDLATIMETLPMVVFCVDRELKITSSNASFKELFGKGPFNDNAHDFCHKICTGSSVPCEGCPALESFISGKPAQAEVTYKTNKQAEVSFLAWASPVEQNPPPGKAPLPDTTDLPINEVMIMATDISRVVDIEDHLKSLGLMIGSVSHGIKGLLTGLDGGLYLLDSALKKENQHLAQEGLETMKLMTSKIRKLILDILFYTKKRELTKELLTAGRFGGEIIQTVKQRMDNAGIEFEQTLPVPEIEFMADSTPLQAALVNILDNAIDACLAKQAADKMNPPLHQRISLAITRNNDRIEFTITDTGIGMTDMEIKKAFTLFHSGKEKKGTGLGLFIADKVVSQHGGTIQVESTPNQGTTFTISLPLEIN</sequence>
<dbReference type="PROSITE" id="PS50110">
    <property type="entry name" value="RESPONSE_REGULATORY"/>
    <property type="match status" value="1"/>
</dbReference>
<name>C0QH29_DESAH</name>
<dbReference type="CDD" id="cd00075">
    <property type="entry name" value="HATPase"/>
    <property type="match status" value="1"/>
</dbReference>
<dbReference type="GO" id="GO:0009927">
    <property type="term" value="F:histidine phosphotransfer kinase activity"/>
    <property type="evidence" value="ECO:0007669"/>
    <property type="project" value="TreeGrafter"/>
</dbReference>
<dbReference type="eggNOG" id="COG4191">
    <property type="taxonomic scope" value="Bacteria"/>
</dbReference>
<reference evidence="8 9" key="1">
    <citation type="journal article" date="2009" name="Environ. Microbiol.">
        <title>Genome sequence of Desulfobacterium autotrophicum HRM2, a marine sulfate reducer oxidizing organic carbon completely to carbon dioxide.</title>
        <authorList>
            <person name="Strittmatter A.W."/>
            <person name="Liesegang H."/>
            <person name="Rabus R."/>
            <person name="Decker I."/>
            <person name="Amann J."/>
            <person name="Andres S."/>
            <person name="Henne A."/>
            <person name="Fricke W.F."/>
            <person name="Martinez-Arias R."/>
            <person name="Bartels D."/>
            <person name="Goesmann A."/>
            <person name="Krause L."/>
            <person name="Puehler A."/>
            <person name="Klenk H.P."/>
            <person name="Richter M."/>
            <person name="Schuler M."/>
            <person name="Gloeckner F.O."/>
            <person name="Meyerdierks A."/>
            <person name="Gottschalk G."/>
            <person name="Amann R."/>
        </authorList>
    </citation>
    <scope>NUCLEOTIDE SEQUENCE [LARGE SCALE GENOMIC DNA]</scope>
    <source>
        <strain evidence="9">ATCC 43914 / DSM 3382 / HRM2</strain>
    </source>
</reference>
<dbReference type="GO" id="GO:0005886">
    <property type="term" value="C:plasma membrane"/>
    <property type="evidence" value="ECO:0007669"/>
    <property type="project" value="TreeGrafter"/>
</dbReference>
<dbReference type="Gene3D" id="3.40.50.2300">
    <property type="match status" value="1"/>
</dbReference>
<dbReference type="SUPFAM" id="SSF55874">
    <property type="entry name" value="ATPase domain of HSP90 chaperone/DNA topoisomerase II/histidine kinase"/>
    <property type="match status" value="1"/>
</dbReference>
<dbReference type="CDD" id="cd17536">
    <property type="entry name" value="REC_YesN-like"/>
    <property type="match status" value="1"/>
</dbReference>
<dbReference type="GO" id="GO:0000155">
    <property type="term" value="F:phosphorelay sensor kinase activity"/>
    <property type="evidence" value="ECO:0007669"/>
    <property type="project" value="TreeGrafter"/>
</dbReference>
<dbReference type="InterPro" id="IPR036890">
    <property type="entry name" value="HATPase_C_sf"/>
</dbReference>
<dbReference type="PANTHER" id="PTHR43047">
    <property type="entry name" value="TWO-COMPONENT HISTIDINE PROTEIN KINASE"/>
    <property type="match status" value="1"/>
</dbReference>
<comment type="catalytic activity">
    <reaction evidence="1">
        <text>ATP + protein L-histidine = ADP + protein N-phospho-L-histidine.</text>
        <dbReference type="EC" id="2.7.13.3"/>
    </reaction>
</comment>
<dbReference type="KEGG" id="dat:HRM2_25840"/>
<dbReference type="InterPro" id="IPR001789">
    <property type="entry name" value="Sig_transdc_resp-reg_receiver"/>
</dbReference>
<dbReference type="RefSeq" id="WP_015904442.1">
    <property type="nucleotide sequence ID" value="NC_012108.1"/>
</dbReference>
<dbReference type="SUPFAM" id="SSF52172">
    <property type="entry name" value="CheY-like"/>
    <property type="match status" value="1"/>
</dbReference>
<evidence type="ECO:0000256" key="1">
    <source>
        <dbReference type="ARBA" id="ARBA00000085"/>
    </source>
</evidence>
<dbReference type="HOGENOM" id="CLU_000445_114_72_7"/>
<dbReference type="InterPro" id="IPR005467">
    <property type="entry name" value="His_kinase_dom"/>
</dbReference>
<dbReference type="EC" id="2.7.13.3" evidence="2"/>
<organism evidence="8 9">
    <name type="scientific">Desulforapulum autotrophicum (strain ATCC 43914 / DSM 3382 / VKM B-1955 / HRM2)</name>
    <name type="common">Desulfobacterium autotrophicum</name>
    <dbReference type="NCBI Taxonomy" id="177437"/>
    <lineage>
        <taxon>Bacteria</taxon>
        <taxon>Pseudomonadati</taxon>
        <taxon>Thermodesulfobacteriota</taxon>
        <taxon>Desulfobacteria</taxon>
        <taxon>Desulfobacterales</taxon>
        <taxon>Desulfobacteraceae</taxon>
        <taxon>Desulforapulum</taxon>
    </lineage>
</organism>
<dbReference type="InterPro" id="IPR011006">
    <property type="entry name" value="CheY-like_superfamily"/>
</dbReference>
<dbReference type="STRING" id="177437.HRM2_25840"/>
<evidence type="ECO:0000256" key="2">
    <source>
        <dbReference type="ARBA" id="ARBA00012438"/>
    </source>
</evidence>
<dbReference type="AlphaFoldDB" id="C0QH29"/>
<evidence type="ECO:0000256" key="3">
    <source>
        <dbReference type="ARBA" id="ARBA00022679"/>
    </source>
</evidence>
<dbReference type="EMBL" id="CP001087">
    <property type="protein sequence ID" value="ACN15678.1"/>
    <property type="molecule type" value="Genomic_DNA"/>
</dbReference>
<proteinExistence type="predicted"/>
<feature type="domain" description="Histidine kinase" evidence="6">
    <location>
        <begin position="302"/>
        <end position="523"/>
    </location>
</feature>
<dbReference type="PROSITE" id="PS50109">
    <property type="entry name" value="HIS_KIN"/>
    <property type="match status" value="1"/>
</dbReference>
<evidence type="ECO:0000256" key="4">
    <source>
        <dbReference type="ARBA" id="ARBA00022777"/>
    </source>
</evidence>
<dbReference type="Pfam" id="PF00072">
    <property type="entry name" value="Response_reg"/>
    <property type="match status" value="1"/>
</dbReference>
<feature type="modified residue" description="4-aspartylphosphate" evidence="5">
    <location>
        <position position="58"/>
    </location>
</feature>
<dbReference type="eggNOG" id="COG2204">
    <property type="taxonomic scope" value="Bacteria"/>
</dbReference>
<dbReference type="InterPro" id="IPR003594">
    <property type="entry name" value="HATPase_dom"/>
</dbReference>
<dbReference type="Proteomes" id="UP000000442">
    <property type="component" value="Chromosome"/>
</dbReference>
<evidence type="ECO:0000259" key="7">
    <source>
        <dbReference type="PROSITE" id="PS50110"/>
    </source>
</evidence>
<evidence type="ECO:0000256" key="5">
    <source>
        <dbReference type="PROSITE-ProRule" id="PRU00169"/>
    </source>
</evidence>
<dbReference type="InterPro" id="IPR035965">
    <property type="entry name" value="PAS-like_dom_sf"/>
</dbReference>
<dbReference type="InterPro" id="IPR004358">
    <property type="entry name" value="Sig_transdc_His_kin-like_C"/>
</dbReference>
<accession>C0QH29</accession>
<evidence type="ECO:0000313" key="8">
    <source>
        <dbReference type="EMBL" id="ACN15678.1"/>
    </source>
</evidence>
<dbReference type="SMART" id="SM00387">
    <property type="entry name" value="HATPase_c"/>
    <property type="match status" value="1"/>
</dbReference>
<dbReference type="SUPFAM" id="SSF55785">
    <property type="entry name" value="PYP-like sensor domain (PAS domain)"/>
    <property type="match status" value="1"/>
</dbReference>
<dbReference type="SMART" id="SM00448">
    <property type="entry name" value="REC"/>
    <property type="match status" value="1"/>
</dbReference>
<gene>
    <name evidence="8" type="ordered locus">HRM2_25840</name>
</gene>
<evidence type="ECO:0000259" key="6">
    <source>
        <dbReference type="PROSITE" id="PS50109"/>
    </source>
</evidence>
<dbReference type="PANTHER" id="PTHR43047:SF72">
    <property type="entry name" value="OSMOSENSING HISTIDINE PROTEIN KINASE SLN1"/>
    <property type="match status" value="1"/>
</dbReference>
<keyword evidence="3" id="KW-0808">Transferase</keyword>
<protein>
    <recommendedName>
        <fullName evidence="2">histidine kinase</fullName>
        <ecNumber evidence="2">2.7.13.3</ecNumber>
    </recommendedName>
</protein>
<evidence type="ECO:0000313" key="9">
    <source>
        <dbReference type="Proteomes" id="UP000000442"/>
    </source>
</evidence>
<keyword evidence="4 8" id="KW-0418">Kinase</keyword>
<dbReference type="Gene3D" id="3.30.450.20">
    <property type="entry name" value="PAS domain"/>
    <property type="match status" value="1"/>
</dbReference>
<keyword evidence="9" id="KW-1185">Reference proteome</keyword>
<dbReference type="OrthoDB" id="9805967at2"/>
<dbReference type="Gene3D" id="3.30.565.10">
    <property type="entry name" value="Histidine kinase-like ATPase, C-terminal domain"/>
    <property type="match status" value="1"/>
</dbReference>
<dbReference type="Pfam" id="PF02518">
    <property type="entry name" value="HATPase_c"/>
    <property type="match status" value="1"/>
</dbReference>
<dbReference type="PRINTS" id="PR00344">
    <property type="entry name" value="BCTRLSENSOR"/>
</dbReference>